<dbReference type="PANTHER" id="PTHR30486">
    <property type="entry name" value="TWITCHING MOTILITY PROTEIN PILT"/>
    <property type="match status" value="1"/>
</dbReference>
<evidence type="ECO:0000256" key="2">
    <source>
        <dbReference type="SAM" id="Phobius"/>
    </source>
</evidence>
<dbReference type="RefSeq" id="WP_271713463.1">
    <property type="nucleotide sequence ID" value="NZ_AP024169.1"/>
</dbReference>
<reference evidence="3 4" key="1">
    <citation type="submission" date="2020-11" db="EMBL/GenBank/DDBJ databases">
        <title>Draft genome sequencing of a Lachnospiraceae strain isolated from anoxic soil subjected to BSD treatment.</title>
        <authorList>
            <person name="Uek A."/>
            <person name="Tonouchi A."/>
        </authorList>
    </citation>
    <scope>NUCLEOTIDE SEQUENCE [LARGE SCALE GENOMIC DNA]</scope>
    <source>
        <strain evidence="3 4">TB5</strain>
    </source>
</reference>
<dbReference type="GO" id="GO:0016887">
    <property type="term" value="F:ATP hydrolysis activity"/>
    <property type="evidence" value="ECO:0007669"/>
    <property type="project" value="InterPro"/>
</dbReference>
<dbReference type="KEGG" id="ahb:bsdtb5_37100"/>
<dbReference type="InterPro" id="IPR050921">
    <property type="entry name" value="T4SS_GSP_E_ATPase"/>
</dbReference>
<comment type="similarity">
    <text evidence="1">Belongs to the GSP E family.</text>
</comment>
<protein>
    <recommendedName>
        <fullName evidence="5">Pilus assembly protein CpaF</fullName>
    </recommendedName>
</protein>
<evidence type="ECO:0008006" key="5">
    <source>
        <dbReference type="Google" id="ProtNLM"/>
    </source>
</evidence>
<dbReference type="EMBL" id="AP024169">
    <property type="protein sequence ID" value="BCN32415.1"/>
    <property type="molecule type" value="Genomic_DNA"/>
</dbReference>
<keyword evidence="2" id="KW-0812">Transmembrane</keyword>
<accession>A0A7R7EP11</accession>
<evidence type="ECO:0000313" key="4">
    <source>
        <dbReference type="Proteomes" id="UP000595897"/>
    </source>
</evidence>
<keyword evidence="2" id="KW-0472">Membrane</keyword>
<name>A0A7R7EP11_9FIRM</name>
<keyword evidence="4" id="KW-1185">Reference proteome</keyword>
<dbReference type="PANTHER" id="PTHR30486:SF6">
    <property type="entry name" value="TYPE IV PILUS RETRACTATION ATPASE PILT"/>
    <property type="match status" value="1"/>
</dbReference>
<dbReference type="Proteomes" id="UP000595897">
    <property type="component" value="Chromosome"/>
</dbReference>
<dbReference type="SUPFAM" id="SSF52540">
    <property type="entry name" value="P-loop containing nucleoside triphosphate hydrolases"/>
    <property type="match status" value="1"/>
</dbReference>
<feature type="transmembrane region" description="Helical" evidence="2">
    <location>
        <begin position="6"/>
        <end position="24"/>
    </location>
</feature>
<evidence type="ECO:0000313" key="3">
    <source>
        <dbReference type="EMBL" id="BCN32415.1"/>
    </source>
</evidence>
<dbReference type="InterPro" id="IPR027417">
    <property type="entry name" value="P-loop_NTPase"/>
</dbReference>
<sequence length="586" mass="68136">MEVINYLIISIIIITIGLIIGYFLKKTYTIEENEIIDKYTFDYLKEGIKDTLQNIVKLRPEELNLNKYEMEKRITNRKKLRKALRSCSCGDFGAKTYVKDYITNLLQQKFDINEITIDKVIDFNNTSKLSSYDKFSILLYQYKKAHGLKAMEKLLTENNLDQLKYDTAGNPYFDITKKDINKLYLSKSNKLDFLDKIEILSQYIYQSFLGHGVIDEIRDMKIDGVSVGVSGISEDFYNYGEDIFVNSKNEYLYSYDSVWIFFQGKSIRLSFLGFGSQRELERVCKNIYRYNSPGQLSEEKGHIENDMKDGSRIVVVRPPFSDSWAFLVRKHDNIRNIEIEELITDENKEVVIDAMSAIIKGCQITAITGGQGSGKTTLLKVLIKFINPTYNIRIQELIFELSLRKLYPFRNILTFKELPNVSGQEGLDLQKKTDGTVNIMGEVATFTVASWIIQMSQVASLFTMFTHHAKTTEDLVSWMRNALLKESGFSNERVAEEQVVRAINFDIHMNMSMEGHRYIERITEIVPIKRNENNCDLYQAIDIIVYSEGKYELIHKISNRAKKDIFRYLTDIEKRKYAKLFEEEDV</sequence>
<proteinExistence type="inferred from homology"/>
<gene>
    <name evidence="3" type="ORF">bsdtb5_37100</name>
</gene>
<keyword evidence="2" id="KW-1133">Transmembrane helix</keyword>
<evidence type="ECO:0000256" key="1">
    <source>
        <dbReference type="ARBA" id="ARBA00006611"/>
    </source>
</evidence>
<organism evidence="3 4">
    <name type="scientific">Anaeromicropila herbilytica</name>
    <dbReference type="NCBI Taxonomy" id="2785025"/>
    <lineage>
        <taxon>Bacteria</taxon>
        <taxon>Bacillati</taxon>
        <taxon>Bacillota</taxon>
        <taxon>Clostridia</taxon>
        <taxon>Lachnospirales</taxon>
        <taxon>Lachnospiraceae</taxon>
        <taxon>Anaeromicropila</taxon>
    </lineage>
</organism>
<dbReference type="Gene3D" id="3.40.50.300">
    <property type="entry name" value="P-loop containing nucleotide triphosphate hydrolases"/>
    <property type="match status" value="1"/>
</dbReference>
<dbReference type="Gene3D" id="3.30.450.90">
    <property type="match status" value="1"/>
</dbReference>
<dbReference type="AlphaFoldDB" id="A0A7R7EP11"/>